<proteinExistence type="inferred from homology"/>
<dbReference type="EMBL" id="KQ241996">
    <property type="protein sequence ID" value="KNC81794.1"/>
    <property type="molecule type" value="Genomic_DNA"/>
</dbReference>
<dbReference type="PANTHER" id="PTHR20935:SF0">
    <property type="entry name" value="SERINE_THREONINE-PROTEIN PHOSPHATASE PGAM5, MITOCHONDRIAL"/>
    <property type="match status" value="1"/>
</dbReference>
<evidence type="ECO:0000256" key="2">
    <source>
        <dbReference type="ARBA" id="ARBA00022801"/>
    </source>
</evidence>
<feature type="region of interest" description="Disordered" evidence="6">
    <location>
        <begin position="1"/>
        <end position="33"/>
    </location>
</feature>
<dbReference type="InterPro" id="IPR013078">
    <property type="entry name" value="His_Pase_superF_clade-1"/>
</dbReference>
<dbReference type="GeneID" id="25906403"/>
<protein>
    <recommendedName>
        <fullName evidence="3">Serine/threonine-protein phosphatase PGAM5, mitochondrial</fullName>
    </recommendedName>
    <alternativeName>
        <fullName evidence="4">Serine/threonine-protein phosphatase Pgam5, mitochondrial</fullName>
    </alternativeName>
</protein>
<dbReference type="RefSeq" id="XP_014155696.1">
    <property type="nucleotide sequence ID" value="XM_014300221.1"/>
</dbReference>
<dbReference type="PANTHER" id="PTHR20935">
    <property type="entry name" value="PHOSPHOGLYCERATE MUTASE-RELATED"/>
    <property type="match status" value="1"/>
</dbReference>
<keyword evidence="8" id="KW-1185">Reference proteome</keyword>
<name>A0A0L0FYT5_9EUKA</name>
<evidence type="ECO:0000256" key="3">
    <source>
        <dbReference type="ARBA" id="ARBA00039765"/>
    </source>
</evidence>
<keyword evidence="2" id="KW-0378">Hydrolase</keyword>
<gene>
    <name evidence="7" type="ORF">SARC_05899</name>
</gene>
<feature type="binding site" evidence="5">
    <location>
        <position position="87"/>
    </location>
    <ligand>
        <name>substrate</name>
    </ligand>
</feature>
<accession>A0A0L0FYT5</accession>
<comment type="similarity">
    <text evidence="1">Belongs to the phosphoglycerate mutase family. BPG-dependent PGAM subfamily.</text>
</comment>
<evidence type="ECO:0000313" key="7">
    <source>
        <dbReference type="EMBL" id="KNC81794.1"/>
    </source>
</evidence>
<dbReference type="SUPFAM" id="SSF53254">
    <property type="entry name" value="Phosphoglycerate mutase-like"/>
    <property type="match status" value="1"/>
</dbReference>
<dbReference type="InterPro" id="IPR029033">
    <property type="entry name" value="His_PPase_superfam"/>
</dbReference>
<feature type="compositionally biased region" description="Basic and acidic residues" evidence="6">
    <location>
        <begin position="1"/>
        <end position="31"/>
    </location>
</feature>
<dbReference type="Gene3D" id="3.40.50.1240">
    <property type="entry name" value="Phosphoglycerate mutase-like"/>
    <property type="match status" value="1"/>
</dbReference>
<evidence type="ECO:0000256" key="1">
    <source>
        <dbReference type="ARBA" id="ARBA00006717"/>
    </source>
</evidence>
<dbReference type="Pfam" id="PF00300">
    <property type="entry name" value="His_Phos_1"/>
    <property type="match status" value="2"/>
</dbReference>
<sequence>CAQRKPEKKEKGETGTESAEKSKGKGKDKPRPVRNIYLVRHGQYEMKEKDEDCKLTALGREQAKLAGQRINQLTFKLDKIFYSTMTRATETAKIIMGEMKDVPANESCDMTREGCPIRPEPDIWGVPTDADYFEDGARIEGAFRKYFYRPDPDQKETSHEMIVCHGNVIRYFVCRALQVPPEYWLRMGVANCSITHITITASGRVSIRALGDVGHVPADKQTFT</sequence>
<dbReference type="CDD" id="cd07067">
    <property type="entry name" value="HP_PGM_like"/>
    <property type="match status" value="1"/>
</dbReference>
<dbReference type="SMART" id="SM00855">
    <property type="entry name" value="PGAM"/>
    <property type="match status" value="1"/>
</dbReference>
<dbReference type="eggNOG" id="KOG4609">
    <property type="taxonomic scope" value="Eukaryota"/>
</dbReference>
<feature type="non-terminal residue" evidence="7">
    <location>
        <position position="1"/>
    </location>
</feature>
<dbReference type="GO" id="GO:0090141">
    <property type="term" value="P:positive regulation of mitochondrial fission"/>
    <property type="evidence" value="ECO:0007669"/>
    <property type="project" value="TreeGrafter"/>
</dbReference>
<evidence type="ECO:0000256" key="4">
    <source>
        <dbReference type="ARBA" id="ARBA00040722"/>
    </source>
</evidence>
<dbReference type="OrthoDB" id="2118094at2759"/>
<evidence type="ECO:0000256" key="5">
    <source>
        <dbReference type="PIRSR" id="PIRSR613078-2"/>
    </source>
</evidence>
<dbReference type="STRING" id="667725.A0A0L0FYT5"/>
<evidence type="ECO:0000313" key="8">
    <source>
        <dbReference type="Proteomes" id="UP000054560"/>
    </source>
</evidence>
<dbReference type="InterPro" id="IPR051021">
    <property type="entry name" value="Mito_Ser/Thr_phosphatase"/>
</dbReference>
<evidence type="ECO:0000256" key="6">
    <source>
        <dbReference type="SAM" id="MobiDB-lite"/>
    </source>
</evidence>
<dbReference type="Proteomes" id="UP000054560">
    <property type="component" value="Unassembled WGS sequence"/>
</dbReference>
<dbReference type="GO" id="GO:0004722">
    <property type="term" value="F:protein serine/threonine phosphatase activity"/>
    <property type="evidence" value="ECO:0007669"/>
    <property type="project" value="TreeGrafter"/>
</dbReference>
<dbReference type="AlphaFoldDB" id="A0A0L0FYT5"/>
<dbReference type="GO" id="GO:0005739">
    <property type="term" value="C:mitochondrion"/>
    <property type="evidence" value="ECO:0007669"/>
    <property type="project" value="TreeGrafter"/>
</dbReference>
<organism evidence="7 8">
    <name type="scientific">Sphaeroforma arctica JP610</name>
    <dbReference type="NCBI Taxonomy" id="667725"/>
    <lineage>
        <taxon>Eukaryota</taxon>
        <taxon>Ichthyosporea</taxon>
        <taxon>Ichthyophonida</taxon>
        <taxon>Sphaeroforma</taxon>
    </lineage>
</organism>
<reference evidence="7 8" key="1">
    <citation type="submission" date="2011-02" db="EMBL/GenBank/DDBJ databases">
        <title>The Genome Sequence of Sphaeroforma arctica JP610.</title>
        <authorList>
            <consortium name="The Broad Institute Genome Sequencing Platform"/>
            <person name="Russ C."/>
            <person name="Cuomo C."/>
            <person name="Young S.K."/>
            <person name="Zeng Q."/>
            <person name="Gargeya S."/>
            <person name="Alvarado L."/>
            <person name="Berlin A."/>
            <person name="Chapman S.B."/>
            <person name="Chen Z."/>
            <person name="Freedman E."/>
            <person name="Gellesch M."/>
            <person name="Goldberg J."/>
            <person name="Griggs A."/>
            <person name="Gujja S."/>
            <person name="Heilman E."/>
            <person name="Heiman D."/>
            <person name="Howarth C."/>
            <person name="Mehta T."/>
            <person name="Neiman D."/>
            <person name="Pearson M."/>
            <person name="Roberts A."/>
            <person name="Saif S."/>
            <person name="Shea T."/>
            <person name="Shenoy N."/>
            <person name="Sisk P."/>
            <person name="Stolte C."/>
            <person name="Sykes S."/>
            <person name="White J."/>
            <person name="Yandava C."/>
            <person name="Burger G."/>
            <person name="Gray M.W."/>
            <person name="Holland P.W.H."/>
            <person name="King N."/>
            <person name="Lang F.B.F."/>
            <person name="Roger A.J."/>
            <person name="Ruiz-Trillo I."/>
            <person name="Haas B."/>
            <person name="Nusbaum C."/>
            <person name="Birren B."/>
        </authorList>
    </citation>
    <scope>NUCLEOTIDE SEQUENCE [LARGE SCALE GENOMIC DNA]</scope>
    <source>
        <strain evidence="7 8">JP610</strain>
    </source>
</reference>